<keyword evidence="4 7" id="KW-0812">Transmembrane</keyword>
<dbReference type="GO" id="GO:0005783">
    <property type="term" value="C:endoplasmic reticulum"/>
    <property type="evidence" value="ECO:0007669"/>
    <property type="project" value="UniProtKB-ARBA"/>
</dbReference>
<dbReference type="InterPro" id="IPR004895">
    <property type="entry name" value="Prenylated_rab_accept_PRA1"/>
</dbReference>
<dbReference type="OMA" id="GHNRCTC"/>
<evidence type="ECO:0000256" key="2">
    <source>
        <dbReference type="ARBA" id="ARBA00004127"/>
    </source>
</evidence>
<organism evidence="9 10">
    <name type="scientific">Cajanus cajan</name>
    <name type="common">Pigeon pea</name>
    <name type="synonym">Cajanus indicus</name>
    <dbReference type="NCBI Taxonomy" id="3821"/>
    <lineage>
        <taxon>Eukaryota</taxon>
        <taxon>Viridiplantae</taxon>
        <taxon>Streptophyta</taxon>
        <taxon>Embryophyta</taxon>
        <taxon>Tracheophyta</taxon>
        <taxon>Spermatophyta</taxon>
        <taxon>Magnoliopsida</taxon>
        <taxon>eudicotyledons</taxon>
        <taxon>Gunneridae</taxon>
        <taxon>Pentapetalae</taxon>
        <taxon>rosids</taxon>
        <taxon>fabids</taxon>
        <taxon>Fabales</taxon>
        <taxon>Fabaceae</taxon>
        <taxon>Papilionoideae</taxon>
        <taxon>50 kb inversion clade</taxon>
        <taxon>NPAAA clade</taxon>
        <taxon>indigoferoid/millettioid clade</taxon>
        <taxon>Phaseoleae</taxon>
        <taxon>Cajanus</taxon>
    </lineage>
</organism>
<evidence type="ECO:0000256" key="3">
    <source>
        <dbReference type="ARBA" id="ARBA00006483"/>
    </source>
</evidence>
<keyword evidence="6 7" id="KW-0472">Membrane</keyword>
<feature type="region of interest" description="Disordered" evidence="8">
    <location>
        <begin position="45"/>
        <end position="70"/>
    </location>
</feature>
<feature type="transmembrane region" description="Helical" evidence="7">
    <location>
        <begin position="162"/>
        <end position="178"/>
    </location>
</feature>
<feature type="compositionally biased region" description="Low complexity" evidence="8">
    <location>
        <begin position="50"/>
        <end position="63"/>
    </location>
</feature>
<proteinExistence type="inferred from homology"/>
<dbReference type="Proteomes" id="UP000075243">
    <property type="component" value="Unassembled WGS sequence"/>
</dbReference>
<evidence type="ECO:0000256" key="6">
    <source>
        <dbReference type="ARBA" id="ARBA00023136"/>
    </source>
</evidence>
<gene>
    <name evidence="9" type="ORF">KK1_040753</name>
</gene>
<feature type="transmembrane region" description="Helical" evidence="7">
    <location>
        <begin position="6"/>
        <end position="24"/>
    </location>
</feature>
<keyword evidence="7" id="KW-0813">Transport</keyword>
<dbReference type="STRING" id="3821.A0A151R675"/>
<reference evidence="9" key="1">
    <citation type="journal article" date="2012" name="Nat. Biotechnol.">
        <title>Draft genome sequence of pigeonpea (Cajanus cajan), an orphan legume crop of resource-poor farmers.</title>
        <authorList>
            <person name="Varshney R.K."/>
            <person name="Chen W."/>
            <person name="Li Y."/>
            <person name="Bharti A.K."/>
            <person name="Saxena R.K."/>
            <person name="Schlueter J.A."/>
            <person name="Donoghue M.T."/>
            <person name="Azam S."/>
            <person name="Fan G."/>
            <person name="Whaley A.M."/>
            <person name="Farmer A.D."/>
            <person name="Sheridan J."/>
            <person name="Iwata A."/>
            <person name="Tuteja R."/>
            <person name="Penmetsa R.V."/>
            <person name="Wu W."/>
            <person name="Upadhyaya H.D."/>
            <person name="Yang S.P."/>
            <person name="Shah T."/>
            <person name="Saxena K.B."/>
            <person name="Michael T."/>
            <person name="McCombie W.R."/>
            <person name="Yang B."/>
            <person name="Zhang G."/>
            <person name="Yang H."/>
            <person name="Wang J."/>
            <person name="Spillane C."/>
            <person name="Cook D.R."/>
            <person name="May G.D."/>
            <person name="Xu X."/>
            <person name="Jackson S.A."/>
        </authorList>
    </citation>
    <scope>NUCLEOTIDE SEQUENCE [LARGE SCALE GENOMIC DNA]</scope>
</reference>
<dbReference type="OrthoDB" id="690149at2759"/>
<comment type="function">
    <text evidence="1 7">May be involved in both secretory and endocytic intracellular trafficking in the endosomal/prevacuolar compartments.</text>
</comment>
<evidence type="ECO:0000313" key="10">
    <source>
        <dbReference type="Proteomes" id="UP000075243"/>
    </source>
</evidence>
<keyword evidence="5 7" id="KW-1133">Transmembrane helix</keyword>
<dbReference type="GO" id="GO:0016192">
    <property type="term" value="P:vesicle-mediated transport"/>
    <property type="evidence" value="ECO:0007669"/>
    <property type="project" value="UniProtKB-ARBA"/>
</dbReference>
<dbReference type="AlphaFoldDB" id="A0A151R675"/>
<dbReference type="GO" id="GO:0016020">
    <property type="term" value="C:membrane"/>
    <property type="evidence" value="ECO:0007669"/>
    <property type="project" value="UniProtKB-SubCell"/>
</dbReference>
<comment type="similarity">
    <text evidence="3 7">Belongs to the PRA1 family.</text>
</comment>
<dbReference type="Gramene" id="C.cajan_37201.t">
    <property type="protein sequence ID" value="C.cajan_37201.t.cds1"/>
    <property type="gene ID" value="C.cajan_37201"/>
</dbReference>
<comment type="subcellular location">
    <subcellularLocation>
        <location evidence="2">Endomembrane system</location>
        <topology evidence="2">Multi-pass membrane protein</topology>
    </subcellularLocation>
    <subcellularLocation>
        <location evidence="7">Membrane</location>
        <topology evidence="7">Multi-pass membrane protein</topology>
    </subcellularLocation>
</comment>
<feature type="transmembrane region" description="Helical" evidence="7">
    <location>
        <begin position="129"/>
        <end position="150"/>
    </location>
</feature>
<keyword evidence="10" id="KW-1185">Reference proteome</keyword>
<evidence type="ECO:0000256" key="1">
    <source>
        <dbReference type="ARBA" id="ARBA00002501"/>
    </source>
</evidence>
<dbReference type="EMBL" id="KQ484045">
    <property type="protein sequence ID" value="KYP38013.1"/>
    <property type="molecule type" value="Genomic_DNA"/>
</dbReference>
<accession>A0A151R675</accession>
<feature type="transmembrane region" description="Helical" evidence="7">
    <location>
        <begin position="105"/>
        <end position="123"/>
    </location>
</feature>
<evidence type="ECO:0000256" key="8">
    <source>
        <dbReference type="SAM" id="MobiDB-lite"/>
    </source>
</evidence>
<protein>
    <recommendedName>
        <fullName evidence="7">PRA1 family protein</fullName>
    </recommendedName>
</protein>
<evidence type="ECO:0000256" key="7">
    <source>
        <dbReference type="RuleBase" id="RU363107"/>
    </source>
</evidence>
<evidence type="ECO:0000313" key="9">
    <source>
        <dbReference type="EMBL" id="KYP38013.1"/>
    </source>
</evidence>
<dbReference type="PANTHER" id="PTHR38519:SF3">
    <property type="entry name" value="PRA1 FAMILY PROTEIN"/>
    <property type="match status" value="1"/>
</dbReference>
<sequence>MYASYFHPYSFCGAFGVNFSNLWFNRRGYQIEPFCDPPKSTSTHMANFGTTQRTPTTTPSSTTDPYEPKGPHQKLYTDFKIYWPFNMPLTSEAAAIRVIRNLENLGLYYTLFVWIILFIVLIPQRKVSLILLVIMTYVTALYCLLLRAYPNSMLLHRSIDKRFVLALLVIATIVQLILTEAGIHLAVTLACAVPLVLVHAVLWVSHHAFEIEDDSCTKELAPLVGHNRCTCCGAKGLESV</sequence>
<dbReference type="Pfam" id="PF03208">
    <property type="entry name" value="PRA1"/>
    <property type="match status" value="1"/>
</dbReference>
<dbReference type="PANTHER" id="PTHR38519">
    <property type="entry name" value="PRA1 FAMILY PROTEIN"/>
    <property type="match status" value="1"/>
</dbReference>
<evidence type="ECO:0000256" key="4">
    <source>
        <dbReference type="ARBA" id="ARBA00022692"/>
    </source>
</evidence>
<feature type="transmembrane region" description="Helical" evidence="7">
    <location>
        <begin position="184"/>
        <end position="204"/>
    </location>
</feature>
<evidence type="ECO:0000256" key="5">
    <source>
        <dbReference type="ARBA" id="ARBA00022989"/>
    </source>
</evidence>
<name>A0A151R675_CAJCA</name>